<dbReference type="AlphaFoldDB" id="A0A2U1KA37"/>
<dbReference type="EMBL" id="PKPP01026954">
    <property type="protein sequence ID" value="PWA29240.1"/>
    <property type="molecule type" value="Genomic_DNA"/>
</dbReference>
<protein>
    <submittedName>
        <fullName evidence="1">Lecithin:cholesterol/phospholipid:diacylglycerol acyltransferase</fullName>
    </submittedName>
</protein>
<dbReference type="STRING" id="35608.A0A2U1KA37"/>
<organism evidence="1 2">
    <name type="scientific">Artemisia annua</name>
    <name type="common">Sweet wormwood</name>
    <dbReference type="NCBI Taxonomy" id="35608"/>
    <lineage>
        <taxon>Eukaryota</taxon>
        <taxon>Viridiplantae</taxon>
        <taxon>Streptophyta</taxon>
        <taxon>Embryophyta</taxon>
        <taxon>Tracheophyta</taxon>
        <taxon>Spermatophyta</taxon>
        <taxon>Magnoliopsida</taxon>
        <taxon>eudicotyledons</taxon>
        <taxon>Gunneridae</taxon>
        <taxon>Pentapetalae</taxon>
        <taxon>asterids</taxon>
        <taxon>campanulids</taxon>
        <taxon>Asterales</taxon>
        <taxon>Asteraceae</taxon>
        <taxon>Asteroideae</taxon>
        <taxon>Anthemideae</taxon>
        <taxon>Artemisiinae</taxon>
        <taxon>Artemisia</taxon>
    </lineage>
</organism>
<dbReference type="OrthoDB" id="190846at2759"/>
<keyword evidence="1" id="KW-0808">Transferase</keyword>
<dbReference type="Proteomes" id="UP000245207">
    <property type="component" value="Unassembled WGS sequence"/>
</dbReference>
<reference evidence="1 2" key="1">
    <citation type="journal article" date="2018" name="Mol. Plant">
        <title>The genome of Artemisia annua provides insight into the evolution of Asteraceae family and artemisinin biosynthesis.</title>
        <authorList>
            <person name="Shen Q."/>
            <person name="Zhang L."/>
            <person name="Liao Z."/>
            <person name="Wang S."/>
            <person name="Yan T."/>
            <person name="Shi P."/>
            <person name="Liu M."/>
            <person name="Fu X."/>
            <person name="Pan Q."/>
            <person name="Wang Y."/>
            <person name="Lv Z."/>
            <person name="Lu X."/>
            <person name="Zhang F."/>
            <person name="Jiang W."/>
            <person name="Ma Y."/>
            <person name="Chen M."/>
            <person name="Hao X."/>
            <person name="Li L."/>
            <person name="Tang Y."/>
            <person name="Lv G."/>
            <person name="Zhou Y."/>
            <person name="Sun X."/>
            <person name="Brodelius P.E."/>
            <person name="Rose J.K.C."/>
            <person name="Tang K."/>
        </authorList>
    </citation>
    <scope>NUCLEOTIDE SEQUENCE [LARGE SCALE GENOMIC DNA]</scope>
    <source>
        <strain evidence="2">cv. Huhao1</strain>
        <tissue evidence="1">Leaf</tissue>
    </source>
</reference>
<accession>A0A2U1KA37</accession>
<sequence length="175" mass="19228">MAQKALSTITSWENTKRADFLPALVGGVNGKVAWGIWITRSSIKPNISSCLFLSEFGRSLALYPDQATSIRVLQLGSNIAVFPSGIWLTTERSYVYKSSPAADSYIPFQIDTSTEGGNDQGCLRVGVYSVDRDKTLHVLSAGYMCAKGWKGKHDLILREFFSIVSIEKKDAPTRA</sequence>
<evidence type="ECO:0000313" key="1">
    <source>
        <dbReference type="EMBL" id="PWA29240.1"/>
    </source>
</evidence>
<gene>
    <name evidence="1" type="ORF">CTI12_AA626950</name>
</gene>
<evidence type="ECO:0000313" key="2">
    <source>
        <dbReference type="Proteomes" id="UP000245207"/>
    </source>
</evidence>
<keyword evidence="2" id="KW-1185">Reference proteome</keyword>
<name>A0A2U1KA37_ARTAN</name>
<proteinExistence type="predicted"/>
<keyword evidence="1" id="KW-0012">Acyltransferase</keyword>
<dbReference type="GO" id="GO:0016746">
    <property type="term" value="F:acyltransferase activity"/>
    <property type="evidence" value="ECO:0007669"/>
    <property type="project" value="UniProtKB-KW"/>
</dbReference>
<comment type="caution">
    <text evidence="1">The sequence shown here is derived from an EMBL/GenBank/DDBJ whole genome shotgun (WGS) entry which is preliminary data.</text>
</comment>